<organism evidence="1">
    <name type="scientific">Tanacetum cinerariifolium</name>
    <name type="common">Dalmatian daisy</name>
    <name type="synonym">Chrysanthemum cinerariifolium</name>
    <dbReference type="NCBI Taxonomy" id="118510"/>
    <lineage>
        <taxon>Eukaryota</taxon>
        <taxon>Viridiplantae</taxon>
        <taxon>Streptophyta</taxon>
        <taxon>Embryophyta</taxon>
        <taxon>Tracheophyta</taxon>
        <taxon>Spermatophyta</taxon>
        <taxon>Magnoliopsida</taxon>
        <taxon>eudicotyledons</taxon>
        <taxon>Gunneridae</taxon>
        <taxon>Pentapetalae</taxon>
        <taxon>asterids</taxon>
        <taxon>campanulids</taxon>
        <taxon>Asterales</taxon>
        <taxon>Asteraceae</taxon>
        <taxon>Asteroideae</taxon>
        <taxon>Anthemideae</taxon>
        <taxon>Anthemidinae</taxon>
        <taxon>Tanacetum</taxon>
    </lineage>
</organism>
<evidence type="ECO:0000313" key="1">
    <source>
        <dbReference type="EMBL" id="GFD60890.1"/>
    </source>
</evidence>
<dbReference type="AlphaFoldDB" id="A0A699XRC2"/>
<dbReference type="EMBL" id="BKCJ011884097">
    <property type="protein sequence ID" value="GFD60890.1"/>
    <property type="molecule type" value="Genomic_DNA"/>
</dbReference>
<reference evidence="1" key="1">
    <citation type="journal article" date="2019" name="Sci. Rep.">
        <title>Draft genome of Tanacetum cinerariifolium, the natural source of mosquito coil.</title>
        <authorList>
            <person name="Yamashiro T."/>
            <person name="Shiraishi A."/>
            <person name="Satake H."/>
            <person name="Nakayama K."/>
        </authorList>
    </citation>
    <scope>NUCLEOTIDE SEQUENCE</scope>
</reference>
<name>A0A699XRC2_TANCI</name>
<proteinExistence type="predicted"/>
<protein>
    <submittedName>
        <fullName evidence="1">Uncharacterized protein</fullName>
    </submittedName>
</protein>
<sequence length="63" mass="7625">EYYVLQLWSSYTLTVKSSKAKNRDEKLNKDTVSKINEEPVDQEDQAFWRNLKDLKDKKKRLMM</sequence>
<feature type="non-terminal residue" evidence="1">
    <location>
        <position position="1"/>
    </location>
</feature>
<gene>
    <name evidence="1" type="ORF">Tci_932859</name>
</gene>
<comment type="caution">
    <text evidence="1">The sequence shown here is derived from an EMBL/GenBank/DDBJ whole genome shotgun (WGS) entry which is preliminary data.</text>
</comment>
<accession>A0A699XRC2</accession>